<dbReference type="Proteomes" id="UP000319383">
    <property type="component" value="Chromosome"/>
</dbReference>
<proteinExistence type="predicted"/>
<organism evidence="1 2">
    <name type="scientific">Symmachiella dynata</name>
    <dbReference type="NCBI Taxonomy" id="2527995"/>
    <lineage>
        <taxon>Bacteria</taxon>
        <taxon>Pseudomonadati</taxon>
        <taxon>Planctomycetota</taxon>
        <taxon>Planctomycetia</taxon>
        <taxon>Planctomycetales</taxon>
        <taxon>Planctomycetaceae</taxon>
        <taxon>Symmachiella</taxon>
    </lineage>
</organism>
<dbReference type="KEGG" id="sdyn:Mal52_38030"/>
<evidence type="ECO:0000313" key="1">
    <source>
        <dbReference type="EMBL" id="QDU45310.1"/>
    </source>
</evidence>
<name>A0A517ZS98_9PLAN</name>
<reference evidence="1 2" key="1">
    <citation type="submission" date="2019-02" db="EMBL/GenBank/DDBJ databases">
        <title>Deep-cultivation of Planctomycetes and their phenomic and genomic characterization uncovers novel biology.</title>
        <authorList>
            <person name="Wiegand S."/>
            <person name="Jogler M."/>
            <person name="Boedeker C."/>
            <person name="Pinto D."/>
            <person name="Vollmers J."/>
            <person name="Rivas-Marin E."/>
            <person name="Kohn T."/>
            <person name="Peeters S.H."/>
            <person name="Heuer A."/>
            <person name="Rast P."/>
            <person name="Oberbeckmann S."/>
            <person name="Bunk B."/>
            <person name="Jeske O."/>
            <person name="Meyerdierks A."/>
            <person name="Storesund J.E."/>
            <person name="Kallscheuer N."/>
            <person name="Luecker S."/>
            <person name="Lage O.M."/>
            <person name="Pohl T."/>
            <person name="Merkel B.J."/>
            <person name="Hornburger P."/>
            <person name="Mueller R.-W."/>
            <person name="Bruemmer F."/>
            <person name="Labrenz M."/>
            <person name="Spormann A.M."/>
            <person name="Op den Camp H."/>
            <person name="Overmann J."/>
            <person name="Amann R."/>
            <person name="Jetten M.S.M."/>
            <person name="Mascher T."/>
            <person name="Medema M.H."/>
            <person name="Devos D.P."/>
            <person name="Kaster A.-K."/>
            <person name="Ovreas L."/>
            <person name="Rohde M."/>
            <person name="Galperin M.Y."/>
            <person name="Jogler C."/>
        </authorList>
    </citation>
    <scope>NUCLEOTIDE SEQUENCE [LARGE SCALE GENOMIC DNA]</scope>
    <source>
        <strain evidence="1 2">Mal52</strain>
    </source>
</reference>
<keyword evidence="2" id="KW-1185">Reference proteome</keyword>
<gene>
    <name evidence="1" type="ORF">Mal52_38030</name>
</gene>
<protein>
    <submittedName>
        <fullName evidence="1">Uncharacterized protein</fullName>
    </submittedName>
</protein>
<dbReference type="EMBL" id="CP036276">
    <property type="protein sequence ID" value="QDU45310.1"/>
    <property type="molecule type" value="Genomic_DNA"/>
</dbReference>
<dbReference type="AlphaFoldDB" id="A0A517ZS98"/>
<sequence>MPQEPNSDCNCGVPQLCAADRNCPIDWDSELHEFQLGDFEGRQSWVIRYCFNCGKPLSGSKRADLFFEMNAIEVDDVQRRFKSIQSVEALVHQLGEPDVCTSTGGEDVDWPHDLSNEERAYLTYLRYWTTVDVMVPVEKGNLAGFICSPRRK</sequence>
<evidence type="ECO:0000313" key="2">
    <source>
        <dbReference type="Proteomes" id="UP000319383"/>
    </source>
</evidence>
<accession>A0A517ZS98</accession>